<sequence length="187" mass="19980">METEYAEPADLAFLRGAVGDGEGGAGGLGWEGVRAFEAAHGVVLPEPYRTFVAEMADGSAVGPPAYGLVPLGTLPEGWGQGRPERVLDRPFPLTEPWFWEQEEAGPCPELDARIEEVFDHGSVVLGAEGCGMYWHLVVTGPDRGHVWLVTGEGAGPFGAEFGFTTAAPGFAGWFRHWSSGQSWFGTE</sequence>
<dbReference type="InterPro" id="IPR037883">
    <property type="entry name" value="Knr4/Smi1-like_sf"/>
</dbReference>
<dbReference type="Proteomes" id="UP000778578">
    <property type="component" value="Unassembled WGS sequence"/>
</dbReference>
<dbReference type="RefSeq" id="WP_222961776.1">
    <property type="nucleotide sequence ID" value="NZ_JAINZZ010000006.1"/>
</dbReference>
<comment type="caution">
    <text evidence="1">The sequence shown here is derived from an EMBL/GenBank/DDBJ whole genome shotgun (WGS) entry which is preliminary data.</text>
</comment>
<proteinExistence type="predicted"/>
<dbReference type="SUPFAM" id="SSF160631">
    <property type="entry name" value="SMI1/KNR4-like"/>
    <property type="match status" value="1"/>
</dbReference>
<evidence type="ECO:0000313" key="2">
    <source>
        <dbReference type="Proteomes" id="UP000778578"/>
    </source>
</evidence>
<organism evidence="1 2">
    <name type="scientific">Actinacidiphila acidipaludis</name>
    <dbReference type="NCBI Taxonomy" id="2873382"/>
    <lineage>
        <taxon>Bacteria</taxon>
        <taxon>Bacillati</taxon>
        <taxon>Actinomycetota</taxon>
        <taxon>Actinomycetes</taxon>
        <taxon>Kitasatosporales</taxon>
        <taxon>Streptomycetaceae</taxon>
        <taxon>Actinacidiphila</taxon>
    </lineage>
</organism>
<keyword evidence="2" id="KW-1185">Reference proteome</keyword>
<protein>
    <submittedName>
        <fullName evidence="1">SMI1/KNR4 family protein</fullName>
    </submittedName>
</protein>
<dbReference type="EMBL" id="JAINZZ010000006">
    <property type="protein sequence ID" value="MBY8877636.1"/>
    <property type="molecule type" value="Genomic_DNA"/>
</dbReference>
<accession>A0ABS7Q464</accession>
<evidence type="ECO:0000313" key="1">
    <source>
        <dbReference type="EMBL" id="MBY8877636.1"/>
    </source>
</evidence>
<gene>
    <name evidence="1" type="ORF">K7862_08320</name>
</gene>
<reference evidence="1 2" key="1">
    <citation type="submission" date="2021-08" db="EMBL/GenBank/DDBJ databases">
        <title>WGS of actinomycetes from Thailand.</title>
        <authorList>
            <person name="Thawai C."/>
        </authorList>
    </citation>
    <scope>NUCLEOTIDE SEQUENCE [LARGE SCALE GENOMIC DNA]</scope>
    <source>
        <strain evidence="1 2">PLK6-54</strain>
    </source>
</reference>
<name>A0ABS7Q464_9ACTN</name>